<evidence type="ECO:0000313" key="3">
    <source>
        <dbReference type="Proteomes" id="UP000652761"/>
    </source>
</evidence>
<reference evidence="2" key="1">
    <citation type="submission" date="2017-07" db="EMBL/GenBank/DDBJ databases">
        <title>Taro Niue Genome Assembly and Annotation.</title>
        <authorList>
            <person name="Atibalentja N."/>
            <person name="Keating K."/>
            <person name="Fields C.J."/>
        </authorList>
    </citation>
    <scope>NUCLEOTIDE SEQUENCE</scope>
    <source>
        <strain evidence="2">Niue_2</strain>
        <tissue evidence="2">Leaf</tissue>
    </source>
</reference>
<name>A0A843VCG5_COLES</name>
<sequence length="164" mass="18083">MSWCRDQKAALSSVAITAEGSALHAFGVLVIRLSMFNVHGFVGCPKFCVSQAPVCARGLSRYSGTDEVLLSSWTPSLSGRVVVRLRERRLWWFGWSPQFFGLTYVVELQLDLTSVTARLRGRVLNAAAVGVAFWLPLFWVDVCMCAACRTLGWPADVRNGKATP</sequence>
<dbReference type="AlphaFoldDB" id="A0A843VCG5"/>
<dbReference type="Proteomes" id="UP000652761">
    <property type="component" value="Unassembled WGS sequence"/>
</dbReference>
<feature type="transmembrane region" description="Helical" evidence="1">
    <location>
        <begin position="90"/>
        <end position="106"/>
    </location>
</feature>
<keyword evidence="1" id="KW-0472">Membrane</keyword>
<accession>A0A843VCG5</accession>
<feature type="transmembrane region" description="Helical" evidence="1">
    <location>
        <begin position="126"/>
        <end position="148"/>
    </location>
</feature>
<proteinExistence type="predicted"/>
<evidence type="ECO:0000313" key="2">
    <source>
        <dbReference type="EMBL" id="MQL94008.1"/>
    </source>
</evidence>
<organism evidence="2 3">
    <name type="scientific">Colocasia esculenta</name>
    <name type="common">Wild taro</name>
    <name type="synonym">Arum esculentum</name>
    <dbReference type="NCBI Taxonomy" id="4460"/>
    <lineage>
        <taxon>Eukaryota</taxon>
        <taxon>Viridiplantae</taxon>
        <taxon>Streptophyta</taxon>
        <taxon>Embryophyta</taxon>
        <taxon>Tracheophyta</taxon>
        <taxon>Spermatophyta</taxon>
        <taxon>Magnoliopsida</taxon>
        <taxon>Liliopsida</taxon>
        <taxon>Araceae</taxon>
        <taxon>Aroideae</taxon>
        <taxon>Colocasieae</taxon>
        <taxon>Colocasia</taxon>
    </lineage>
</organism>
<gene>
    <name evidence="2" type="ORF">Taro_026657</name>
</gene>
<keyword evidence="3" id="KW-1185">Reference proteome</keyword>
<protein>
    <submittedName>
        <fullName evidence="2">Uncharacterized protein</fullName>
    </submittedName>
</protein>
<keyword evidence="1" id="KW-1133">Transmembrane helix</keyword>
<evidence type="ECO:0000256" key="1">
    <source>
        <dbReference type="SAM" id="Phobius"/>
    </source>
</evidence>
<keyword evidence="1" id="KW-0812">Transmembrane</keyword>
<comment type="caution">
    <text evidence="2">The sequence shown here is derived from an EMBL/GenBank/DDBJ whole genome shotgun (WGS) entry which is preliminary data.</text>
</comment>
<dbReference type="EMBL" id="NMUH01001621">
    <property type="protein sequence ID" value="MQL94008.1"/>
    <property type="molecule type" value="Genomic_DNA"/>
</dbReference>